<dbReference type="PROSITE" id="PS50111">
    <property type="entry name" value="CHEMOTAXIS_TRANSDUC_2"/>
    <property type="match status" value="1"/>
</dbReference>
<dbReference type="SMART" id="SM00304">
    <property type="entry name" value="HAMP"/>
    <property type="match status" value="1"/>
</dbReference>
<dbReference type="Pfam" id="PF00672">
    <property type="entry name" value="HAMP"/>
    <property type="match status" value="1"/>
</dbReference>
<keyword evidence="1 3" id="KW-0807">Transducer</keyword>
<accession>A0ABQ4SKN1</accession>
<feature type="domain" description="Methyl-accepting transducer" evidence="5">
    <location>
        <begin position="303"/>
        <end position="539"/>
    </location>
</feature>
<evidence type="ECO:0000256" key="2">
    <source>
        <dbReference type="ARBA" id="ARBA00029447"/>
    </source>
</evidence>
<dbReference type="PANTHER" id="PTHR32089:SF112">
    <property type="entry name" value="LYSOZYME-LIKE PROTEIN-RELATED"/>
    <property type="match status" value="1"/>
</dbReference>
<dbReference type="Gene3D" id="1.10.8.500">
    <property type="entry name" value="HAMP domain in histidine kinase"/>
    <property type="match status" value="1"/>
</dbReference>
<gene>
    <name evidence="7" type="ORF">GMJLKIPL_5724</name>
</gene>
<protein>
    <recommendedName>
        <fullName evidence="9">Methyl-accepting chemotaxis protein</fullName>
    </recommendedName>
</protein>
<comment type="similarity">
    <text evidence="2">Belongs to the methyl-accepting chemotaxis (MCP) protein family.</text>
</comment>
<evidence type="ECO:0000256" key="1">
    <source>
        <dbReference type="ARBA" id="ARBA00023224"/>
    </source>
</evidence>
<dbReference type="SUPFAM" id="SSF58104">
    <property type="entry name" value="Methyl-accepting chemotaxis protein (MCP) signaling domain"/>
    <property type="match status" value="1"/>
</dbReference>
<feature type="transmembrane region" description="Helical" evidence="4">
    <location>
        <begin position="187"/>
        <end position="209"/>
    </location>
</feature>
<keyword evidence="4" id="KW-0472">Membrane</keyword>
<dbReference type="SMART" id="SM00283">
    <property type="entry name" value="MA"/>
    <property type="match status" value="1"/>
</dbReference>
<dbReference type="RefSeq" id="WP_238241146.1">
    <property type="nucleotide sequence ID" value="NZ_BPQQ01000089.1"/>
</dbReference>
<dbReference type="PROSITE" id="PS50885">
    <property type="entry name" value="HAMP"/>
    <property type="match status" value="1"/>
</dbReference>
<reference evidence="7" key="2">
    <citation type="submission" date="2021-08" db="EMBL/GenBank/DDBJ databases">
        <authorList>
            <person name="Tani A."/>
            <person name="Ola A."/>
            <person name="Ogura Y."/>
            <person name="Katsura K."/>
            <person name="Hayashi T."/>
        </authorList>
    </citation>
    <scope>NUCLEOTIDE SEQUENCE</scope>
    <source>
        <strain evidence="7">DSM 17168</strain>
    </source>
</reference>
<organism evidence="7 8">
    <name type="scientific">Methylobacterium isbiliense</name>
    <dbReference type="NCBI Taxonomy" id="315478"/>
    <lineage>
        <taxon>Bacteria</taxon>
        <taxon>Pseudomonadati</taxon>
        <taxon>Pseudomonadota</taxon>
        <taxon>Alphaproteobacteria</taxon>
        <taxon>Hyphomicrobiales</taxon>
        <taxon>Methylobacteriaceae</taxon>
        <taxon>Methylobacterium</taxon>
    </lineage>
</organism>
<keyword evidence="4" id="KW-1133">Transmembrane helix</keyword>
<evidence type="ECO:0000256" key="3">
    <source>
        <dbReference type="PROSITE-ProRule" id="PRU00284"/>
    </source>
</evidence>
<evidence type="ECO:0000259" key="5">
    <source>
        <dbReference type="PROSITE" id="PS50111"/>
    </source>
</evidence>
<proteinExistence type="inferred from homology"/>
<keyword evidence="8" id="KW-1185">Reference proteome</keyword>
<dbReference type="EMBL" id="BPQQ01000089">
    <property type="protein sequence ID" value="GJE03767.1"/>
    <property type="molecule type" value="Genomic_DNA"/>
</dbReference>
<name>A0ABQ4SKN1_9HYPH</name>
<evidence type="ECO:0000256" key="4">
    <source>
        <dbReference type="SAM" id="Phobius"/>
    </source>
</evidence>
<dbReference type="Gene3D" id="1.10.287.950">
    <property type="entry name" value="Methyl-accepting chemotaxis protein"/>
    <property type="match status" value="1"/>
</dbReference>
<dbReference type="InterPro" id="IPR003660">
    <property type="entry name" value="HAMP_dom"/>
</dbReference>
<evidence type="ECO:0000259" key="6">
    <source>
        <dbReference type="PROSITE" id="PS50885"/>
    </source>
</evidence>
<evidence type="ECO:0008006" key="9">
    <source>
        <dbReference type="Google" id="ProtNLM"/>
    </source>
</evidence>
<reference evidence="7" key="1">
    <citation type="journal article" date="2021" name="Front. Microbiol.">
        <title>Comprehensive Comparative Genomics and Phenotyping of Methylobacterium Species.</title>
        <authorList>
            <person name="Alessa O."/>
            <person name="Ogura Y."/>
            <person name="Fujitani Y."/>
            <person name="Takami H."/>
            <person name="Hayashi T."/>
            <person name="Sahin N."/>
            <person name="Tani A."/>
        </authorList>
    </citation>
    <scope>NUCLEOTIDE SEQUENCE</scope>
    <source>
        <strain evidence="7">DSM 17168</strain>
    </source>
</reference>
<dbReference type="InterPro" id="IPR004089">
    <property type="entry name" value="MCPsignal_dom"/>
</dbReference>
<evidence type="ECO:0000313" key="8">
    <source>
        <dbReference type="Proteomes" id="UP001055153"/>
    </source>
</evidence>
<dbReference type="Pfam" id="PF00015">
    <property type="entry name" value="MCPsignal"/>
    <property type="match status" value="1"/>
</dbReference>
<sequence>MRPTLGRKLAAVLLLLSCVAAGISAFALLQAEQERSRSEAMEAVWSAALQARTLAHAIEHAVVEATAVFTADDTGQAKGRFTALQDALVEVEKARTRFLTAMETELSPDDKRKLDLAITEFVAYQTDTAELGLTISPKAALIQATDEATVKNRQRMLAEITRLGQQTLAHLAQGRDSAAQARRQATIALITAPLCSIAVALLAALWIVVTQIQRPLSRLSAVMKVLAEQSLDVVVPFAARRDEVGDMARAIAAFRIALIDKRSLDASTRERATLDLVRAERLADATDVFQRETQEVVVALARSASEMQATADVLTAAAGETTEQACAVVSASDRSTSMVSTIASAAEELSVSAHVIGARVHRTSDIAGTARAEAQSLGTTVAGLTRAAGEIGVVVTLIRTIAEQTNLLALNATIEAARAGAAGRGFAVVAAEVKELAGQTATATDRITLQVDAIQVAAHNTAAAIDSIGQTIARVSEIAGEVAGAADQQMLASQEIAQAITGAAAQAHAVTLSIGNVQRAATSNQAQAALVRGTAADVSRYTHALQTTVSAFLQRVQAA</sequence>
<feature type="domain" description="HAMP" evidence="6">
    <location>
        <begin position="210"/>
        <end position="263"/>
    </location>
</feature>
<dbReference type="Proteomes" id="UP001055153">
    <property type="component" value="Unassembled WGS sequence"/>
</dbReference>
<dbReference type="PANTHER" id="PTHR32089">
    <property type="entry name" value="METHYL-ACCEPTING CHEMOTAXIS PROTEIN MCPB"/>
    <property type="match status" value="1"/>
</dbReference>
<evidence type="ECO:0000313" key="7">
    <source>
        <dbReference type="EMBL" id="GJE03767.1"/>
    </source>
</evidence>
<keyword evidence="4" id="KW-0812">Transmembrane</keyword>
<comment type="caution">
    <text evidence="7">The sequence shown here is derived from an EMBL/GenBank/DDBJ whole genome shotgun (WGS) entry which is preliminary data.</text>
</comment>